<evidence type="ECO:0000256" key="3">
    <source>
        <dbReference type="SAM" id="MobiDB-lite"/>
    </source>
</evidence>
<feature type="domain" description="RED-like N-terminal" evidence="4">
    <location>
        <begin position="75"/>
        <end position="158"/>
    </location>
</feature>
<dbReference type="PANTHER" id="PTHR12765">
    <property type="entry name" value="RED PROTEIN IK FACTOR CYTOKINE IK"/>
    <property type="match status" value="1"/>
</dbReference>
<keyword evidence="6" id="KW-1185">Reference proteome</keyword>
<protein>
    <recommendedName>
        <fullName evidence="4">RED-like N-terminal domain-containing protein</fullName>
    </recommendedName>
</protein>
<dbReference type="GO" id="GO:0005634">
    <property type="term" value="C:nucleus"/>
    <property type="evidence" value="ECO:0007669"/>
    <property type="project" value="UniProtKB-SubCell"/>
</dbReference>
<proteinExistence type="predicted"/>
<comment type="subcellular location">
    <subcellularLocation>
        <location evidence="1">Nucleus</location>
    </subcellularLocation>
</comment>
<feature type="compositionally biased region" description="Acidic residues" evidence="3">
    <location>
        <begin position="322"/>
        <end position="331"/>
    </location>
</feature>
<keyword evidence="2" id="KW-0539">Nucleus</keyword>
<feature type="compositionally biased region" description="Acidic residues" evidence="3">
    <location>
        <begin position="171"/>
        <end position="182"/>
    </location>
</feature>
<sequence>MNNQQFRRLVLDTPARTQNGAGSPPSKAGATPGAALGSRARSSIPMTPRSVRGSVNNEFARQLAERNGGGKAQKKFRSSAAPKGYKLAAGYRDRAKDRVEDEEDDKAERIKALDEQLKEGEIDRATYEQMVGEITGGDISATHLVKGLDWKLLERVKRGEDVLSGAPSAEAEPEPDVDDEFEQLEEKEVAPLLKEKAERLPDEMAPPPLPVAGVKRSRDAILAELKAQRKAAAEAAAAEYEKKYPSLDTGFQRVSENMDKTRVEVDKKGREVLIITDEHGKEKRMVRKAKVEDNEDEPVPIKPTRTLDHGIKVPEKPAAPPEPEEDSDEDIFAGVGADYNPLAGLDEDDDSSSEEEGEAQPSKKAKASSPSTEPEGVPETQPELSASIPPNPSAPSLDSVAMPPPPPPPAPRRDYFASTSTAKVLKPASEKPAIDPAILAALNKVRTMDPESALINTEEDVRLKKRAAMLGGADRDLDDMDMGFGSSRFDDAEELEGGERIKLSEWKGAAAGDDEDGDGKKDDKKRKRGPKKRKGDKNSATDVLNVMKIQKEKKIKALG</sequence>
<feature type="region of interest" description="Disordered" evidence="3">
    <location>
        <begin position="474"/>
        <end position="546"/>
    </location>
</feature>
<organism evidence="5 6">
    <name type="scientific">Lophium mytilinum</name>
    <dbReference type="NCBI Taxonomy" id="390894"/>
    <lineage>
        <taxon>Eukaryota</taxon>
        <taxon>Fungi</taxon>
        <taxon>Dikarya</taxon>
        <taxon>Ascomycota</taxon>
        <taxon>Pezizomycotina</taxon>
        <taxon>Dothideomycetes</taxon>
        <taxon>Pleosporomycetidae</taxon>
        <taxon>Mytilinidiales</taxon>
        <taxon>Mytilinidiaceae</taxon>
        <taxon>Lophium</taxon>
    </lineage>
</organism>
<feature type="region of interest" description="Disordered" evidence="3">
    <location>
        <begin position="1"/>
        <end position="106"/>
    </location>
</feature>
<feature type="compositionally biased region" description="Basic residues" evidence="3">
    <location>
        <begin position="523"/>
        <end position="535"/>
    </location>
</feature>
<reference evidence="5" key="1">
    <citation type="journal article" date="2020" name="Stud. Mycol.">
        <title>101 Dothideomycetes genomes: a test case for predicting lifestyles and emergence of pathogens.</title>
        <authorList>
            <person name="Haridas S."/>
            <person name="Albert R."/>
            <person name="Binder M."/>
            <person name="Bloem J."/>
            <person name="Labutti K."/>
            <person name="Salamov A."/>
            <person name="Andreopoulos B."/>
            <person name="Baker S."/>
            <person name="Barry K."/>
            <person name="Bills G."/>
            <person name="Bluhm B."/>
            <person name="Cannon C."/>
            <person name="Castanera R."/>
            <person name="Culley D."/>
            <person name="Daum C."/>
            <person name="Ezra D."/>
            <person name="Gonzalez J."/>
            <person name="Henrissat B."/>
            <person name="Kuo A."/>
            <person name="Liang C."/>
            <person name="Lipzen A."/>
            <person name="Lutzoni F."/>
            <person name="Magnuson J."/>
            <person name="Mondo S."/>
            <person name="Nolan M."/>
            <person name="Ohm R."/>
            <person name="Pangilinan J."/>
            <person name="Park H.-J."/>
            <person name="Ramirez L."/>
            <person name="Alfaro M."/>
            <person name="Sun H."/>
            <person name="Tritt A."/>
            <person name="Yoshinaga Y."/>
            <person name="Zwiers L.-H."/>
            <person name="Turgeon B."/>
            <person name="Goodwin S."/>
            <person name="Spatafora J."/>
            <person name="Crous P."/>
            <person name="Grigoriev I."/>
        </authorList>
    </citation>
    <scope>NUCLEOTIDE SEQUENCE</scope>
    <source>
        <strain evidence="5">CBS 269.34</strain>
    </source>
</reference>
<evidence type="ECO:0000313" key="6">
    <source>
        <dbReference type="Proteomes" id="UP000799750"/>
    </source>
</evidence>
<feature type="region of interest" description="Disordered" evidence="3">
    <location>
        <begin position="163"/>
        <end position="182"/>
    </location>
</feature>
<feature type="region of interest" description="Disordered" evidence="3">
    <location>
        <begin position="281"/>
        <end position="435"/>
    </location>
</feature>
<dbReference type="InterPro" id="IPR012916">
    <property type="entry name" value="RED_N"/>
</dbReference>
<evidence type="ECO:0000259" key="4">
    <source>
        <dbReference type="Pfam" id="PF07808"/>
    </source>
</evidence>
<dbReference type="EMBL" id="MU004189">
    <property type="protein sequence ID" value="KAF2495703.1"/>
    <property type="molecule type" value="Genomic_DNA"/>
</dbReference>
<dbReference type="OrthoDB" id="3366823at2759"/>
<accession>A0A6A6QVF2</accession>
<dbReference type="InterPro" id="IPR039896">
    <property type="entry name" value="Red-like"/>
</dbReference>
<evidence type="ECO:0000256" key="2">
    <source>
        <dbReference type="ARBA" id="ARBA00023242"/>
    </source>
</evidence>
<feature type="compositionally biased region" description="Acidic residues" evidence="3">
    <location>
        <begin position="345"/>
        <end position="358"/>
    </location>
</feature>
<dbReference type="Pfam" id="PF07808">
    <property type="entry name" value="RED_N"/>
    <property type="match status" value="1"/>
</dbReference>
<feature type="compositionally biased region" description="Basic and acidic residues" evidence="3">
    <location>
        <begin position="305"/>
        <end position="315"/>
    </location>
</feature>
<dbReference type="AlphaFoldDB" id="A0A6A6QVF2"/>
<evidence type="ECO:0000313" key="5">
    <source>
        <dbReference type="EMBL" id="KAF2495703.1"/>
    </source>
</evidence>
<dbReference type="Proteomes" id="UP000799750">
    <property type="component" value="Unassembled WGS sequence"/>
</dbReference>
<name>A0A6A6QVF2_9PEZI</name>
<gene>
    <name evidence="5" type="ORF">BU16DRAFT_397044</name>
</gene>
<evidence type="ECO:0000256" key="1">
    <source>
        <dbReference type="ARBA" id="ARBA00004123"/>
    </source>
</evidence>